<organism evidence="1 2">
    <name type="scientific">Pluteus cervinus</name>
    <dbReference type="NCBI Taxonomy" id="181527"/>
    <lineage>
        <taxon>Eukaryota</taxon>
        <taxon>Fungi</taxon>
        <taxon>Dikarya</taxon>
        <taxon>Basidiomycota</taxon>
        <taxon>Agaricomycotina</taxon>
        <taxon>Agaricomycetes</taxon>
        <taxon>Agaricomycetidae</taxon>
        <taxon>Agaricales</taxon>
        <taxon>Pluteineae</taxon>
        <taxon>Pluteaceae</taxon>
        <taxon>Pluteus</taxon>
    </lineage>
</organism>
<accession>A0ACD3BDB6</accession>
<protein>
    <submittedName>
        <fullName evidence="1">Carbonic anhydrase</fullName>
    </submittedName>
</protein>
<keyword evidence="2" id="KW-1185">Reference proteome</keyword>
<dbReference type="EMBL" id="ML208260">
    <property type="protein sequence ID" value="TFK76343.1"/>
    <property type="molecule type" value="Genomic_DNA"/>
</dbReference>
<proteinExistence type="predicted"/>
<evidence type="ECO:0000313" key="1">
    <source>
        <dbReference type="EMBL" id="TFK76343.1"/>
    </source>
</evidence>
<name>A0ACD3BDB6_9AGAR</name>
<dbReference type="Proteomes" id="UP000308600">
    <property type="component" value="Unassembled WGS sequence"/>
</dbReference>
<gene>
    <name evidence="1" type="ORF">BDN72DRAFT_755675</name>
</gene>
<sequence>MSTPHSHLNRLLSANAQWANDVRQSEPTFFKDSAKGQAPHTLWIGCADSRVPESVITGSRPGDLFVHRNIANQFHPEDDSVLAVLKYAVDHLGVEHVVIVGHTFCGGAAACLAAAQSGNTTVTLEHLPPTDPLNRWLAPLTQLTSTLGVTSASNDEALALVVDENVKMQVDRLSKTPTITNAWVNKNSKGKDVFIHGWVYDLASGKIRDLEVTRGPGQ</sequence>
<reference evidence="1 2" key="1">
    <citation type="journal article" date="2019" name="Nat. Ecol. Evol.">
        <title>Megaphylogeny resolves global patterns of mushroom evolution.</title>
        <authorList>
            <person name="Varga T."/>
            <person name="Krizsan K."/>
            <person name="Foldi C."/>
            <person name="Dima B."/>
            <person name="Sanchez-Garcia M."/>
            <person name="Sanchez-Ramirez S."/>
            <person name="Szollosi G.J."/>
            <person name="Szarkandi J.G."/>
            <person name="Papp V."/>
            <person name="Albert L."/>
            <person name="Andreopoulos W."/>
            <person name="Angelini C."/>
            <person name="Antonin V."/>
            <person name="Barry K.W."/>
            <person name="Bougher N.L."/>
            <person name="Buchanan P."/>
            <person name="Buyck B."/>
            <person name="Bense V."/>
            <person name="Catcheside P."/>
            <person name="Chovatia M."/>
            <person name="Cooper J."/>
            <person name="Damon W."/>
            <person name="Desjardin D."/>
            <person name="Finy P."/>
            <person name="Geml J."/>
            <person name="Haridas S."/>
            <person name="Hughes K."/>
            <person name="Justo A."/>
            <person name="Karasinski D."/>
            <person name="Kautmanova I."/>
            <person name="Kiss B."/>
            <person name="Kocsube S."/>
            <person name="Kotiranta H."/>
            <person name="LaButti K.M."/>
            <person name="Lechner B.E."/>
            <person name="Liimatainen K."/>
            <person name="Lipzen A."/>
            <person name="Lukacs Z."/>
            <person name="Mihaltcheva S."/>
            <person name="Morgado L.N."/>
            <person name="Niskanen T."/>
            <person name="Noordeloos M.E."/>
            <person name="Ohm R.A."/>
            <person name="Ortiz-Santana B."/>
            <person name="Ovrebo C."/>
            <person name="Racz N."/>
            <person name="Riley R."/>
            <person name="Savchenko A."/>
            <person name="Shiryaev A."/>
            <person name="Soop K."/>
            <person name="Spirin V."/>
            <person name="Szebenyi C."/>
            <person name="Tomsovsky M."/>
            <person name="Tulloss R.E."/>
            <person name="Uehling J."/>
            <person name="Grigoriev I.V."/>
            <person name="Vagvolgyi C."/>
            <person name="Papp T."/>
            <person name="Martin F.M."/>
            <person name="Miettinen O."/>
            <person name="Hibbett D.S."/>
            <person name="Nagy L.G."/>
        </authorList>
    </citation>
    <scope>NUCLEOTIDE SEQUENCE [LARGE SCALE GENOMIC DNA]</scope>
    <source>
        <strain evidence="1 2">NL-1719</strain>
    </source>
</reference>
<evidence type="ECO:0000313" key="2">
    <source>
        <dbReference type="Proteomes" id="UP000308600"/>
    </source>
</evidence>